<evidence type="ECO:0000256" key="5">
    <source>
        <dbReference type="ARBA" id="ARBA00023237"/>
    </source>
</evidence>
<reference evidence="8" key="1">
    <citation type="submission" date="2023-07" db="EMBL/GenBank/DDBJ databases">
        <title>Two novel species in the genus Flavivirga.</title>
        <authorList>
            <person name="Kwon K."/>
        </authorList>
    </citation>
    <scope>NUCLEOTIDE SEQUENCE</scope>
    <source>
        <strain evidence="8">KACC 14157</strain>
    </source>
</reference>
<dbReference type="Pfam" id="PF07980">
    <property type="entry name" value="SusD_RagB"/>
    <property type="match status" value="1"/>
</dbReference>
<evidence type="ECO:0000259" key="6">
    <source>
        <dbReference type="Pfam" id="PF07980"/>
    </source>
</evidence>
<gene>
    <name evidence="8" type="ORF">Q4Q39_06520</name>
</gene>
<evidence type="ECO:0000259" key="7">
    <source>
        <dbReference type="Pfam" id="PF14322"/>
    </source>
</evidence>
<dbReference type="InterPro" id="IPR012944">
    <property type="entry name" value="SusD_RagB_dom"/>
</dbReference>
<accession>A0ABT8WZF4</accession>
<comment type="similarity">
    <text evidence="2">Belongs to the SusD family.</text>
</comment>
<evidence type="ECO:0000256" key="4">
    <source>
        <dbReference type="ARBA" id="ARBA00023136"/>
    </source>
</evidence>
<comment type="caution">
    <text evidence="8">The sequence shown here is derived from an EMBL/GenBank/DDBJ whole genome shotgun (WGS) entry which is preliminary data.</text>
</comment>
<organism evidence="8 9">
    <name type="scientific">Flavivirga amylovorans</name>
    <dbReference type="NCBI Taxonomy" id="870486"/>
    <lineage>
        <taxon>Bacteria</taxon>
        <taxon>Pseudomonadati</taxon>
        <taxon>Bacteroidota</taxon>
        <taxon>Flavobacteriia</taxon>
        <taxon>Flavobacteriales</taxon>
        <taxon>Flavobacteriaceae</taxon>
        <taxon>Flavivirga</taxon>
    </lineage>
</organism>
<dbReference type="InterPro" id="IPR011990">
    <property type="entry name" value="TPR-like_helical_dom_sf"/>
</dbReference>
<evidence type="ECO:0000256" key="2">
    <source>
        <dbReference type="ARBA" id="ARBA00006275"/>
    </source>
</evidence>
<dbReference type="EMBL" id="JAUOEM010000002">
    <property type="protein sequence ID" value="MDO5987060.1"/>
    <property type="molecule type" value="Genomic_DNA"/>
</dbReference>
<evidence type="ECO:0000313" key="9">
    <source>
        <dbReference type="Proteomes" id="UP001176891"/>
    </source>
</evidence>
<dbReference type="Proteomes" id="UP001176891">
    <property type="component" value="Unassembled WGS sequence"/>
</dbReference>
<proteinExistence type="inferred from homology"/>
<keyword evidence="4" id="KW-0472">Membrane</keyword>
<dbReference type="RefSeq" id="WP_303281603.1">
    <property type="nucleotide sequence ID" value="NZ_BAABCZ010000005.1"/>
</dbReference>
<keyword evidence="9" id="KW-1185">Reference proteome</keyword>
<keyword evidence="3" id="KW-0732">Signal</keyword>
<protein>
    <submittedName>
        <fullName evidence="8">RagB/SusD family nutrient uptake outer membrane protein</fullName>
    </submittedName>
</protein>
<evidence type="ECO:0000256" key="1">
    <source>
        <dbReference type="ARBA" id="ARBA00004442"/>
    </source>
</evidence>
<feature type="domain" description="RagB/SusD" evidence="6">
    <location>
        <begin position="357"/>
        <end position="449"/>
    </location>
</feature>
<dbReference type="PROSITE" id="PS51257">
    <property type="entry name" value="PROKAR_LIPOPROTEIN"/>
    <property type="match status" value="1"/>
</dbReference>
<dbReference type="Pfam" id="PF14322">
    <property type="entry name" value="SusD-like_3"/>
    <property type="match status" value="1"/>
</dbReference>
<dbReference type="SUPFAM" id="SSF48452">
    <property type="entry name" value="TPR-like"/>
    <property type="match status" value="1"/>
</dbReference>
<comment type="subcellular location">
    <subcellularLocation>
        <location evidence="1">Cell outer membrane</location>
    </subcellularLocation>
</comment>
<keyword evidence="5" id="KW-0998">Cell outer membrane</keyword>
<feature type="domain" description="SusD-like N-terminal" evidence="7">
    <location>
        <begin position="107"/>
        <end position="226"/>
    </location>
</feature>
<dbReference type="Gene3D" id="1.25.40.390">
    <property type="match status" value="1"/>
</dbReference>
<sequence length="476" mass="54124">MKNLIQYITIVLGLIFTLTTSSCSEEFLEVDIKGNIIAETTEDYNLLFNNRLLHQFFSPLPIALSPEVCMLEPFNSGPFFPTKLPAFKWQESIYLPDENMVIIEEYVSNLYTYNKIIEEVPFSTGGTETEKLNIQAEALANRAWLYFQFINYFGKPYNPDTATTDLAFPIITEADITESVFEQATVEAIYKFMIDDLNKAIPNLRNTFYGLRMSKGPAMALLGKVYIFMGDYQKGMEQINNAFAEFETSDVEIGLYDYNVTTLPGGIHAPGFVGPGVPPVNSDIENPYLRAHTNIDGSFSAELLTSPETTQLFEPTDIRRNVFYVNNSGPFTPPLPTPNILRYVGGSFAAMGINIPDLYLLLAECKTRLNDLDGAVETIEFFRQHRMPVTDASIPSGLSQQELLEYIMDERKREFAVKGMEWFTTRRVFSDPMLSNKTYVHTIYNADASVKETFNLTEDRLVLKYNQRFLNENPNF</sequence>
<evidence type="ECO:0000256" key="3">
    <source>
        <dbReference type="ARBA" id="ARBA00022729"/>
    </source>
</evidence>
<dbReference type="InterPro" id="IPR033985">
    <property type="entry name" value="SusD-like_N"/>
</dbReference>
<name>A0ABT8WZF4_9FLAO</name>
<evidence type="ECO:0000313" key="8">
    <source>
        <dbReference type="EMBL" id="MDO5987060.1"/>
    </source>
</evidence>